<feature type="chain" id="PRO_5022104734" description="Pyrrolo-quinoline quinone repeat domain-containing protein" evidence="1">
    <location>
        <begin position="42"/>
        <end position="537"/>
    </location>
</feature>
<dbReference type="PANTHER" id="PTHR34512:SF30">
    <property type="entry name" value="OUTER MEMBRANE PROTEIN ASSEMBLY FACTOR BAMB"/>
    <property type="match status" value="1"/>
</dbReference>
<keyword evidence="1" id="KW-0732">Signal</keyword>
<organism evidence="3 4">
    <name type="scientific">Rubripirellula lacrimiformis</name>
    <dbReference type="NCBI Taxonomy" id="1930273"/>
    <lineage>
        <taxon>Bacteria</taxon>
        <taxon>Pseudomonadati</taxon>
        <taxon>Planctomycetota</taxon>
        <taxon>Planctomycetia</taxon>
        <taxon>Pirellulales</taxon>
        <taxon>Pirellulaceae</taxon>
        <taxon>Rubripirellula</taxon>
    </lineage>
</organism>
<dbReference type="Proteomes" id="UP000318538">
    <property type="component" value="Chromosome"/>
</dbReference>
<dbReference type="Pfam" id="PF13360">
    <property type="entry name" value="PQQ_2"/>
    <property type="match status" value="1"/>
</dbReference>
<dbReference type="SUPFAM" id="SSF50998">
    <property type="entry name" value="Quinoprotein alcohol dehydrogenase-like"/>
    <property type="match status" value="1"/>
</dbReference>
<evidence type="ECO:0000313" key="3">
    <source>
        <dbReference type="EMBL" id="QDT03675.1"/>
    </source>
</evidence>
<keyword evidence="4" id="KW-1185">Reference proteome</keyword>
<dbReference type="AlphaFoldDB" id="A0A517N963"/>
<sequence precursor="true">MQTFCADRSPPLSTQADTKVTPRTSLAFVVLAAAFVSAAVAQDQWPEHRGPNQNYHLTSDDPYPKSWSVANDDNIRWRMPLPETGHSGIAIAGDKLFLTCFRTLTDGDQGPDGTSVSETRGYCLSADSGAILWSCDLPGRRPNQVNGTFTDSTTPTPVTDGKHVWFVNAGGFMACHTFDGQRVWGKEFEVRTKHSAKQFQPLLHGGNLYYAMMRDASDPMRRPQTATDYDKNSKTGWPWMHVRCFDAFTGQPTAVLPEGISVHSKGALGTLNGEPVLLHAKGGGHSPPEKPYGIGLTRLNPTHDLIWERPGLYFEGTHFIDEKHAYCFDKKDFFVLDLATGATIKQIRIRDVGNVSMFDEASGRYQQRPAASILKSQHLLTHRTNIGVGKYHFFMGGQPGILGRIDIETDEVSYLQVPVQIVIEDGKRKPSWREFRSGDDTGSGFSVKGDQRRLGHGFGHISAATPIVVNNHIYFSTVLGTVYVVDATTERFDERSLVAVNDLGEAGKTWTLSPFAAANGRLYQRTSREIICIADQD</sequence>
<dbReference type="Gene3D" id="2.130.10.10">
    <property type="entry name" value="YVTN repeat-like/Quinoprotein amine dehydrogenase"/>
    <property type="match status" value="1"/>
</dbReference>
<dbReference type="InterPro" id="IPR002372">
    <property type="entry name" value="PQQ_rpt_dom"/>
</dbReference>
<gene>
    <name evidence="3" type="ORF">K227x_20590</name>
</gene>
<dbReference type="KEGG" id="rlc:K227x_20590"/>
<dbReference type="InterPro" id="IPR011047">
    <property type="entry name" value="Quinoprotein_ADH-like_sf"/>
</dbReference>
<accession>A0A517N963</accession>
<feature type="signal peptide" evidence="1">
    <location>
        <begin position="1"/>
        <end position="41"/>
    </location>
</feature>
<feature type="domain" description="Pyrrolo-quinoline quinone repeat" evidence="2">
    <location>
        <begin position="71"/>
        <end position="209"/>
    </location>
</feature>
<reference evidence="3 4" key="1">
    <citation type="submission" date="2019-02" db="EMBL/GenBank/DDBJ databases">
        <title>Deep-cultivation of Planctomycetes and their phenomic and genomic characterization uncovers novel biology.</title>
        <authorList>
            <person name="Wiegand S."/>
            <person name="Jogler M."/>
            <person name="Boedeker C."/>
            <person name="Pinto D."/>
            <person name="Vollmers J."/>
            <person name="Rivas-Marin E."/>
            <person name="Kohn T."/>
            <person name="Peeters S.H."/>
            <person name="Heuer A."/>
            <person name="Rast P."/>
            <person name="Oberbeckmann S."/>
            <person name="Bunk B."/>
            <person name="Jeske O."/>
            <person name="Meyerdierks A."/>
            <person name="Storesund J.E."/>
            <person name="Kallscheuer N."/>
            <person name="Luecker S."/>
            <person name="Lage O.M."/>
            <person name="Pohl T."/>
            <person name="Merkel B.J."/>
            <person name="Hornburger P."/>
            <person name="Mueller R.-W."/>
            <person name="Bruemmer F."/>
            <person name="Labrenz M."/>
            <person name="Spormann A.M."/>
            <person name="Op den Camp H."/>
            <person name="Overmann J."/>
            <person name="Amann R."/>
            <person name="Jetten M.S.M."/>
            <person name="Mascher T."/>
            <person name="Medema M.H."/>
            <person name="Devos D.P."/>
            <person name="Kaster A.-K."/>
            <person name="Ovreas L."/>
            <person name="Rohde M."/>
            <person name="Galperin M.Y."/>
            <person name="Jogler C."/>
        </authorList>
    </citation>
    <scope>NUCLEOTIDE SEQUENCE [LARGE SCALE GENOMIC DNA]</scope>
    <source>
        <strain evidence="3 4">K22_7</strain>
    </source>
</reference>
<dbReference type="InterPro" id="IPR015943">
    <property type="entry name" value="WD40/YVTN_repeat-like_dom_sf"/>
</dbReference>
<protein>
    <recommendedName>
        <fullName evidence="2">Pyrrolo-quinoline quinone repeat domain-containing protein</fullName>
    </recommendedName>
</protein>
<evidence type="ECO:0000259" key="2">
    <source>
        <dbReference type="Pfam" id="PF13360"/>
    </source>
</evidence>
<dbReference type="OrthoDB" id="244732at2"/>
<dbReference type="PANTHER" id="PTHR34512">
    <property type="entry name" value="CELL SURFACE PROTEIN"/>
    <property type="match status" value="1"/>
</dbReference>
<name>A0A517N963_9BACT</name>
<evidence type="ECO:0000256" key="1">
    <source>
        <dbReference type="SAM" id="SignalP"/>
    </source>
</evidence>
<evidence type="ECO:0000313" key="4">
    <source>
        <dbReference type="Proteomes" id="UP000318538"/>
    </source>
</evidence>
<proteinExistence type="predicted"/>
<dbReference type="EMBL" id="CP036525">
    <property type="protein sequence ID" value="QDT03675.1"/>
    <property type="molecule type" value="Genomic_DNA"/>
</dbReference>